<organism evidence="2 3">
    <name type="scientific">Enterobacter roggenkampii</name>
    <dbReference type="NCBI Taxonomy" id="1812935"/>
    <lineage>
        <taxon>Bacteria</taxon>
        <taxon>Pseudomonadati</taxon>
        <taxon>Pseudomonadota</taxon>
        <taxon>Gammaproteobacteria</taxon>
        <taxon>Enterobacterales</taxon>
        <taxon>Enterobacteriaceae</taxon>
        <taxon>Enterobacter</taxon>
        <taxon>Enterobacter cloacae complex</taxon>
    </lineage>
</organism>
<comment type="caution">
    <text evidence="2">The sequence shown here is derived from an EMBL/GenBank/DDBJ whole genome shotgun (WGS) entry which is preliminary data.</text>
</comment>
<keyword evidence="2" id="KW-0808">Transferase</keyword>
<proteinExistence type="predicted"/>
<evidence type="ECO:0000259" key="1">
    <source>
        <dbReference type="Pfam" id="PF11799"/>
    </source>
</evidence>
<dbReference type="Gene3D" id="3.30.1490.100">
    <property type="entry name" value="DNA polymerase, Y-family, little finger domain"/>
    <property type="match status" value="1"/>
</dbReference>
<dbReference type="InterPro" id="IPR036775">
    <property type="entry name" value="DNA_pol_Y-fam_lit_finger_sf"/>
</dbReference>
<protein>
    <submittedName>
        <fullName evidence="2">DNA polymerase V subunit UmuC</fullName>
        <ecNumber evidence="2">2.7.7.7</ecNumber>
    </submittedName>
</protein>
<feature type="non-terminal residue" evidence="2">
    <location>
        <position position="1"/>
    </location>
</feature>
<dbReference type="EMBL" id="QRBW01000173">
    <property type="protein sequence ID" value="RDT54815.1"/>
    <property type="molecule type" value="Genomic_DNA"/>
</dbReference>
<evidence type="ECO:0000313" key="3">
    <source>
        <dbReference type="Proteomes" id="UP000255291"/>
    </source>
</evidence>
<dbReference type="AlphaFoldDB" id="A0ABD7GPI5"/>
<evidence type="ECO:0000313" key="2">
    <source>
        <dbReference type="EMBL" id="RDT54815.1"/>
    </source>
</evidence>
<feature type="domain" description="DNA polymerase Y-family little finger" evidence="1">
    <location>
        <begin position="18"/>
        <end position="124"/>
    </location>
</feature>
<dbReference type="SUPFAM" id="SSF100879">
    <property type="entry name" value="Lesion bypass DNA polymerase (Y-family), little finger domain"/>
    <property type="match status" value="1"/>
</dbReference>
<feature type="non-terminal residue" evidence="2">
    <location>
        <position position="126"/>
    </location>
</feature>
<gene>
    <name evidence="2" type="ORF">DXF87_25460</name>
</gene>
<name>A0ABD7GPI5_9ENTR</name>
<dbReference type="Pfam" id="PF11799">
    <property type="entry name" value="IMS_C"/>
    <property type="match status" value="1"/>
</dbReference>
<dbReference type="InterPro" id="IPR017961">
    <property type="entry name" value="DNA_pol_Y-fam_little_finger"/>
</dbReference>
<reference evidence="2 3" key="1">
    <citation type="submission" date="2018-07" db="EMBL/GenBank/DDBJ databases">
        <title>The use of a cohorting ward and systematic surveillance cultures for the control of a Klebsiella pneumoniae carbapenemase (KPC)-producing Enterobacteriaceae outbreak.</title>
        <authorList>
            <person name="Doi Y."/>
        </authorList>
    </citation>
    <scope>NUCLEOTIDE SEQUENCE [LARGE SCALE GENOMIC DNA]</scope>
    <source>
        <strain evidence="2 3">1-RC-17-04017</strain>
    </source>
</reference>
<dbReference type="EC" id="2.7.7.7" evidence="2"/>
<keyword evidence="2" id="KW-0548">Nucleotidyltransferase</keyword>
<sequence length="126" mass="14042">RELRGEACFSLEENPPAKQQIVVSRSFGQRVVALADMQQAITGFAARAAEKLRNERQYCRVISVFIRTSPYSVRDTQYANQATEKLTVATQDSRTIIQAAQAALARIWREDIAYAKAGIMLADFSG</sequence>
<accession>A0ABD7GPI5</accession>
<dbReference type="Proteomes" id="UP000255291">
    <property type="component" value="Unassembled WGS sequence"/>
</dbReference>
<dbReference type="GO" id="GO:0003887">
    <property type="term" value="F:DNA-directed DNA polymerase activity"/>
    <property type="evidence" value="ECO:0007669"/>
    <property type="project" value="UniProtKB-EC"/>
</dbReference>